<protein>
    <submittedName>
        <fullName evidence="2">AAA family ATPase</fullName>
    </submittedName>
</protein>
<dbReference type="GO" id="GO:0016887">
    <property type="term" value="F:ATP hydrolysis activity"/>
    <property type="evidence" value="ECO:0007669"/>
    <property type="project" value="InterPro"/>
</dbReference>
<dbReference type="SMART" id="SM00382">
    <property type="entry name" value="AAA"/>
    <property type="match status" value="1"/>
</dbReference>
<dbReference type="EMBL" id="WWCP01000018">
    <property type="protein sequence ID" value="MYM83347.1"/>
    <property type="molecule type" value="Genomic_DNA"/>
</dbReference>
<dbReference type="InterPro" id="IPR003959">
    <property type="entry name" value="ATPase_AAA_core"/>
</dbReference>
<dbReference type="Pfam" id="PF13304">
    <property type="entry name" value="AAA_21"/>
    <property type="match status" value="1"/>
</dbReference>
<dbReference type="InterPro" id="IPR051396">
    <property type="entry name" value="Bact_Antivir_Def_Nuclease"/>
</dbReference>
<dbReference type="InterPro" id="IPR003593">
    <property type="entry name" value="AAA+_ATPase"/>
</dbReference>
<dbReference type="PANTHER" id="PTHR43581:SF2">
    <property type="entry name" value="EXCINUCLEASE ATPASE SUBUNIT"/>
    <property type="match status" value="1"/>
</dbReference>
<dbReference type="SUPFAM" id="SSF52540">
    <property type="entry name" value="P-loop containing nucleoside triphosphate hydrolases"/>
    <property type="match status" value="1"/>
</dbReference>
<gene>
    <name evidence="2" type="ORF">GTP44_15465</name>
</gene>
<proteinExistence type="predicted"/>
<organism evidence="2 3">
    <name type="scientific">Duganella lactea</name>
    <dbReference type="NCBI Taxonomy" id="2692173"/>
    <lineage>
        <taxon>Bacteria</taxon>
        <taxon>Pseudomonadati</taxon>
        <taxon>Pseudomonadota</taxon>
        <taxon>Betaproteobacteria</taxon>
        <taxon>Burkholderiales</taxon>
        <taxon>Oxalobacteraceae</taxon>
        <taxon>Telluria group</taxon>
        <taxon>Duganella</taxon>
    </lineage>
</organism>
<evidence type="ECO:0000259" key="1">
    <source>
        <dbReference type="SMART" id="SM00382"/>
    </source>
</evidence>
<accession>A0A6L8MJJ9</accession>
<dbReference type="AlphaFoldDB" id="A0A6L8MJJ9"/>
<reference evidence="2 3" key="1">
    <citation type="submission" date="2019-12" db="EMBL/GenBank/DDBJ databases">
        <title>Novel species isolated from a subtropical stream in China.</title>
        <authorList>
            <person name="Lu H."/>
        </authorList>
    </citation>
    <scope>NUCLEOTIDE SEQUENCE [LARGE SCALE GENOMIC DNA]</scope>
    <source>
        <strain evidence="2 3">FT50W</strain>
    </source>
</reference>
<feature type="domain" description="AAA+ ATPase" evidence="1">
    <location>
        <begin position="27"/>
        <end position="278"/>
    </location>
</feature>
<dbReference type="Gene3D" id="3.40.50.300">
    <property type="entry name" value="P-loop containing nucleotide triphosphate hydrolases"/>
    <property type="match status" value="2"/>
</dbReference>
<dbReference type="GO" id="GO:0005524">
    <property type="term" value="F:ATP binding"/>
    <property type="evidence" value="ECO:0007669"/>
    <property type="project" value="InterPro"/>
</dbReference>
<evidence type="ECO:0000313" key="2">
    <source>
        <dbReference type="EMBL" id="MYM83347.1"/>
    </source>
</evidence>
<dbReference type="PANTHER" id="PTHR43581">
    <property type="entry name" value="ATP/GTP PHOSPHATASE"/>
    <property type="match status" value="1"/>
</dbReference>
<dbReference type="RefSeq" id="WP_161020131.1">
    <property type="nucleotide sequence ID" value="NZ_WWCP01000018.1"/>
</dbReference>
<dbReference type="Proteomes" id="UP000474565">
    <property type="component" value="Unassembled WGS sequence"/>
</dbReference>
<dbReference type="InterPro" id="IPR027417">
    <property type="entry name" value="P-loop_NTPase"/>
</dbReference>
<sequence>MQDTENIELEIQELKGIKNLKLSLPFKKGLYAVTGENGIGKSTTFAALSKLVYRGALQNSFRNDGSSNSKITFKLNGTENVWTKTINWQRSDGNSEIFLDGFYEGSLIFGSRFSDAHTSRIGKTQKIKATDVCDADDFVIENLGKILRDNPFAYGGLKKVKSKSIAENMGFGGIPYLIEKNSKWLYHFNMSSGEFLLIGLLHFISERIKFKTKTRNHNLSLIIMDEIELALHPSAQERLAVFLNKISSDFNFCIYFATHSVQIIHNIRPDRIYHLALDIAGDIEIVNPCYPAYATRCLYTADGFDFVLLVEDELAKYFVEKAIRDNNINASRLIKILPSGGWENTLNLQKDLITSKLAGTDCKVIAILDGDVQNEFNSKYGGNSKFKGQIVSFLPIQSLEKYLRKKLVDNPDAVFAKKFGDAFYSVRSLPNILADYNSRSESEKDKNGKGLFLVLKKCAEEQGISEESFKRETCSFISNFENISTLSRTLIGLCS</sequence>
<comment type="caution">
    <text evidence="2">The sequence shown here is derived from an EMBL/GenBank/DDBJ whole genome shotgun (WGS) entry which is preliminary data.</text>
</comment>
<name>A0A6L8MJJ9_9BURK</name>
<evidence type="ECO:0000313" key="3">
    <source>
        <dbReference type="Proteomes" id="UP000474565"/>
    </source>
</evidence>